<evidence type="ECO:0000313" key="2">
    <source>
        <dbReference type="Proteomes" id="UP001642502"/>
    </source>
</evidence>
<dbReference type="InterPro" id="IPR011009">
    <property type="entry name" value="Kinase-like_dom_sf"/>
</dbReference>
<organism evidence="1 2">
    <name type="scientific">Sporothrix epigloea</name>
    <dbReference type="NCBI Taxonomy" id="1892477"/>
    <lineage>
        <taxon>Eukaryota</taxon>
        <taxon>Fungi</taxon>
        <taxon>Dikarya</taxon>
        <taxon>Ascomycota</taxon>
        <taxon>Pezizomycotina</taxon>
        <taxon>Sordariomycetes</taxon>
        <taxon>Sordariomycetidae</taxon>
        <taxon>Ophiostomatales</taxon>
        <taxon>Ophiostomataceae</taxon>
        <taxon>Sporothrix</taxon>
    </lineage>
</organism>
<dbReference type="SUPFAM" id="SSF56112">
    <property type="entry name" value="Protein kinase-like (PK-like)"/>
    <property type="match status" value="1"/>
</dbReference>
<accession>A0ABP0E5N1</accession>
<dbReference type="Gene3D" id="1.10.510.10">
    <property type="entry name" value="Transferase(Phosphotransferase) domain 1"/>
    <property type="match status" value="1"/>
</dbReference>
<evidence type="ECO:0000313" key="1">
    <source>
        <dbReference type="EMBL" id="CAK7275429.1"/>
    </source>
</evidence>
<sequence>MSEQQSLEDRFDAAAPDLNEEEATAVKALIRRILQYDPDKRPTLSELLQDPWFRGIDDDGKLTL</sequence>
<gene>
    <name evidence="1" type="ORF">SEPCBS119000_006689</name>
</gene>
<reference evidence="1 2" key="1">
    <citation type="submission" date="2024-01" db="EMBL/GenBank/DDBJ databases">
        <authorList>
            <person name="Allen C."/>
            <person name="Tagirdzhanova G."/>
        </authorList>
    </citation>
    <scope>NUCLEOTIDE SEQUENCE [LARGE SCALE GENOMIC DNA]</scope>
    <source>
        <strain evidence="1 2">CBS 119000</strain>
    </source>
</reference>
<comment type="caution">
    <text evidence="1">The sequence shown here is derived from an EMBL/GenBank/DDBJ whole genome shotgun (WGS) entry which is preliminary data.</text>
</comment>
<dbReference type="EMBL" id="CAWUON010000216">
    <property type="protein sequence ID" value="CAK7275429.1"/>
    <property type="molecule type" value="Genomic_DNA"/>
</dbReference>
<protein>
    <submittedName>
        <fullName evidence="1">Uncharacterized protein</fullName>
    </submittedName>
</protein>
<proteinExistence type="predicted"/>
<name>A0ABP0E5N1_9PEZI</name>
<dbReference type="Proteomes" id="UP001642502">
    <property type="component" value="Unassembled WGS sequence"/>
</dbReference>
<keyword evidence="2" id="KW-1185">Reference proteome</keyword>